<comment type="caution">
    <text evidence="2">The sequence shown here is derived from an EMBL/GenBank/DDBJ whole genome shotgun (WGS) entry which is preliminary data.</text>
</comment>
<dbReference type="PANTHER" id="PTHR34203">
    <property type="entry name" value="METHYLTRANSFERASE, FKBM FAMILY PROTEIN"/>
    <property type="match status" value="1"/>
</dbReference>
<name>A0A8J2BMY1_9BACT</name>
<evidence type="ECO:0000313" key="2">
    <source>
        <dbReference type="EMBL" id="CAF0694393.1"/>
    </source>
</evidence>
<reference evidence="2" key="1">
    <citation type="submission" date="2021-02" db="EMBL/GenBank/DDBJ databases">
        <authorList>
            <person name="Cremers G."/>
            <person name="Picone N."/>
        </authorList>
    </citation>
    <scope>NUCLEOTIDE SEQUENCE</scope>
    <source>
        <strain evidence="2">PQ17</strain>
    </source>
</reference>
<dbReference type="InterPro" id="IPR029063">
    <property type="entry name" value="SAM-dependent_MTases_sf"/>
</dbReference>
<dbReference type="InterPro" id="IPR006342">
    <property type="entry name" value="FkbM_mtfrase"/>
</dbReference>
<gene>
    <name evidence="2" type="ORF">MPNT_160038</name>
</gene>
<dbReference type="Gene3D" id="3.40.50.150">
    <property type="entry name" value="Vaccinia Virus protein VP39"/>
    <property type="match status" value="1"/>
</dbReference>
<dbReference type="InterPro" id="IPR052514">
    <property type="entry name" value="SAM-dependent_MTase"/>
</dbReference>
<sequence length="275" mass="31033">MREVLDKSPPVWARTIVRGLRGLQFRGKVRVLDRLVGRRGIVCERIFGSWIELDLSEFVQRWIFYGVYGIEELGWLKAILRPGDTFVDVGAHVGFFSLAAAKTVGRQGRVIAIEPAPTLFEKLSKWVSKNDLSWIHPLPVAVGSKRGEASLFLDDDTNYAPSFFRGETFVSKVPVRPLDDIAEECGIEVIHLLKLDIEGSEQQAWEGAQRLIRQKRIKAVICEFNESCLVAAGTSSKYLWHKIVESGFADAEWGVSEPHFPAGNFLQNRLFFQVT</sequence>
<dbReference type="RefSeq" id="WP_174582998.1">
    <property type="nucleotide sequence ID" value="NZ_CAJNOB010000008.1"/>
</dbReference>
<dbReference type="PANTHER" id="PTHR34203:SF15">
    <property type="entry name" value="SLL1173 PROTEIN"/>
    <property type="match status" value="1"/>
</dbReference>
<organism evidence="2 3">
    <name type="scientific">Candidatus Methylacidithermus pantelleriae</name>
    <dbReference type="NCBI Taxonomy" id="2744239"/>
    <lineage>
        <taxon>Bacteria</taxon>
        <taxon>Pseudomonadati</taxon>
        <taxon>Verrucomicrobiota</taxon>
        <taxon>Methylacidiphilae</taxon>
        <taxon>Methylacidiphilales</taxon>
        <taxon>Methylacidiphilaceae</taxon>
        <taxon>Candidatus Methylacidithermus</taxon>
    </lineage>
</organism>
<keyword evidence="3" id="KW-1185">Reference proteome</keyword>
<proteinExistence type="predicted"/>
<dbReference type="NCBIfam" id="TIGR01444">
    <property type="entry name" value="fkbM_fam"/>
    <property type="match status" value="1"/>
</dbReference>
<evidence type="ECO:0000313" key="3">
    <source>
        <dbReference type="Proteomes" id="UP000663859"/>
    </source>
</evidence>
<accession>A0A8J2BMY1</accession>
<feature type="domain" description="Methyltransferase FkbM" evidence="1">
    <location>
        <begin position="88"/>
        <end position="226"/>
    </location>
</feature>
<dbReference type="SUPFAM" id="SSF53335">
    <property type="entry name" value="S-adenosyl-L-methionine-dependent methyltransferases"/>
    <property type="match status" value="1"/>
</dbReference>
<dbReference type="Pfam" id="PF05050">
    <property type="entry name" value="Methyltransf_21"/>
    <property type="match status" value="1"/>
</dbReference>
<protein>
    <submittedName>
        <fullName evidence="2">Putative Methyltransf_21 domain-containing protein</fullName>
    </submittedName>
</protein>
<evidence type="ECO:0000259" key="1">
    <source>
        <dbReference type="Pfam" id="PF05050"/>
    </source>
</evidence>
<dbReference type="AlphaFoldDB" id="A0A8J2BMY1"/>
<dbReference type="EMBL" id="CAJNOB010000008">
    <property type="protein sequence ID" value="CAF0694393.1"/>
    <property type="molecule type" value="Genomic_DNA"/>
</dbReference>
<dbReference type="Proteomes" id="UP000663859">
    <property type="component" value="Unassembled WGS sequence"/>
</dbReference>